<feature type="signal peptide" evidence="2">
    <location>
        <begin position="1"/>
        <end position="27"/>
    </location>
</feature>
<dbReference type="KEGG" id="aum:AURMO_00014"/>
<dbReference type="GO" id="GO:0005975">
    <property type="term" value="P:carbohydrate metabolic process"/>
    <property type="evidence" value="ECO:0007669"/>
    <property type="project" value="UniProtKB-ARBA"/>
</dbReference>
<keyword evidence="1" id="KW-0472">Membrane</keyword>
<dbReference type="AlphaFoldDB" id="A0A2Z3RUV6"/>
<sequence length="650" mass="65950" precursor="true">MSFSAAFVALLLLVAGLASSNLPQAHADESVSVVLTPATVSASPGQNLTVTVNVTNSGSGTLTAGEAIFTAPSAALSTVADLDAWFAAEDNDAQPGRYLATADVPEIAAGKSADVVIELPLSSGRFGGIWGVRGLAVDYQVGGDSVGSARSSFVWTTAVTPEKTAFTGILPIVPPPSTSGLLTAEELTELTGPSGILTRQLDVARGRPVVLAVDPRILASIEALGDKAPESVLSWLGVLTSLPNESFLLAYADADISAQAQSGASALISPSTTDVIVPVVEAVPSATPSPTAAPLPTAAVFTPTLNDVAWPVASSVIGSDLGIFSTSGLTTAILSSTNVNGNDMSAGVAGGLPSVVTLSGLSSALNHNDVSRAASYLAVSSVDESQGGRSFAALPRETFSITGLTKLGLTLDTLLAQEWVSTGTMSSGLASASSALEIVDSPESSHRISVVSNLLARNAAVSAFSTIAEDPSLITNPATRELAAVLSVGWLGNSDWSTAVGESLRSSEKVLKSVSVVTSSTINMVGGQANIPLSVYNGLLQPVTVVVNADPNNARLIVKGSEKVTIQPESQAKAQIPVQAQVSNGSSVLTVSLQSVDGVAIGEPVSIPINVRADWETWGLGAVALAFVGLLTAGVIRTLRRRKTGSPEAS</sequence>
<dbReference type="InterPro" id="IPR046112">
    <property type="entry name" value="DUF6049"/>
</dbReference>
<keyword evidence="1" id="KW-1133">Transmembrane helix</keyword>
<dbReference type="EMBL" id="CP023994">
    <property type="protein sequence ID" value="AWR20639.1"/>
    <property type="molecule type" value="Genomic_DNA"/>
</dbReference>
<dbReference type="InterPro" id="IPR013783">
    <property type="entry name" value="Ig-like_fold"/>
</dbReference>
<evidence type="ECO:0000313" key="4">
    <source>
        <dbReference type="Proteomes" id="UP000246894"/>
    </source>
</evidence>
<feature type="chain" id="PRO_5016240593" evidence="2">
    <location>
        <begin position="28"/>
        <end position="650"/>
    </location>
</feature>
<keyword evidence="2" id="KW-0732">Signal</keyword>
<dbReference type="Pfam" id="PF19516">
    <property type="entry name" value="DUF6049"/>
    <property type="match status" value="2"/>
</dbReference>
<keyword evidence="1" id="KW-0812">Transmembrane</keyword>
<name>A0A2Z3RUV6_9MICO</name>
<dbReference type="Gene3D" id="2.60.40.10">
    <property type="entry name" value="Immunoglobulins"/>
    <property type="match status" value="1"/>
</dbReference>
<evidence type="ECO:0000256" key="1">
    <source>
        <dbReference type="SAM" id="Phobius"/>
    </source>
</evidence>
<proteinExistence type="predicted"/>
<organism evidence="3 4">
    <name type="scientific">Aurantimicrobium photophilum</name>
    <dbReference type="NCBI Taxonomy" id="1987356"/>
    <lineage>
        <taxon>Bacteria</taxon>
        <taxon>Bacillati</taxon>
        <taxon>Actinomycetota</taxon>
        <taxon>Actinomycetes</taxon>
        <taxon>Micrococcales</taxon>
        <taxon>Microbacteriaceae</taxon>
        <taxon>Aurantimicrobium</taxon>
    </lineage>
</organism>
<protein>
    <submittedName>
        <fullName evidence="3">Uncharacterized protein</fullName>
    </submittedName>
</protein>
<feature type="transmembrane region" description="Helical" evidence="1">
    <location>
        <begin position="618"/>
        <end position="636"/>
    </location>
</feature>
<gene>
    <name evidence="3" type="ORF">AURMO_00014</name>
</gene>
<evidence type="ECO:0000256" key="2">
    <source>
        <dbReference type="SAM" id="SignalP"/>
    </source>
</evidence>
<reference evidence="3 4" key="1">
    <citation type="submission" date="2017-10" db="EMBL/GenBank/DDBJ databases">
        <title>Genome of an Actinobacterium that displays light-enhanced growth.</title>
        <authorList>
            <person name="Maresca J.A."/>
            <person name="Hempel P."/>
            <person name="Shevchenko O."/>
            <person name="Miller K.J."/>
            <person name="Hahn M.W."/>
        </authorList>
    </citation>
    <scope>NUCLEOTIDE SEQUENCE [LARGE SCALE GENOMIC DNA]</scope>
    <source>
        <strain evidence="3 4">MWH-Mo1</strain>
    </source>
</reference>
<evidence type="ECO:0000313" key="3">
    <source>
        <dbReference type="EMBL" id="AWR20639.1"/>
    </source>
</evidence>
<keyword evidence="4" id="KW-1185">Reference proteome</keyword>
<accession>A0A2Z3RUV6</accession>
<dbReference type="Proteomes" id="UP000246894">
    <property type="component" value="Chromosome"/>
</dbReference>